<organism evidence="10 11">
    <name type="scientific">Tropilaelaps mercedesae</name>
    <dbReference type="NCBI Taxonomy" id="418985"/>
    <lineage>
        <taxon>Eukaryota</taxon>
        <taxon>Metazoa</taxon>
        <taxon>Ecdysozoa</taxon>
        <taxon>Arthropoda</taxon>
        <taxon>Chelicerata</taxon>
        <taxon>Arachnida</taxon>
        <taxon>Acari</taxon>
        <taxon>Parasitiformes</taxon>
        <taxon>Mesostigmata</taxon>
        <taxon>Gamasina</taxon>
        <taxon>Dermanyssoidea</taxon>
        <taxon>Laelapidae</taxon>
        <taxon>Tropilaelaps</taxon>
    </lineage>
</organism>
<evidence type="ECO:0000256" key="2">
    <source>
        <dbReference type="ARBA" id="ARBA00022679"/>
    </source>
</evidence>
<dbReference type="Gene3D" id="3.30.200.20">
    <property type="entry name" value="Phosphorylase Kinase, domain 1"/>
    <property type="match status" value="1"/>
</dbReference>
<accession>A0A1V9XCS4</accession>
<reference evidence="10 11" key="1">
    <citation type="journal article" date="2017" name="Gigascience">
        <title>Draft genome of the honey bee ectoparasitic mite, Tropilaelaps mercedesae, is shaped by the parasitic life history.</title>
        <authorList>
            <person name="Dong X."/>
            <person name="Armstrong S.D."/>
            <person name="Xia D."/>
            <person name="Makepeace B.L."/>
            <person name="Darby A.C."/>
            <person name="Kadowaki T."/>
        </authorList>
    </citation>
    <scope>NUCLEOTIDE SEQUENCE [LARGE SCALE GENOMIC DNA]</scope>
    <source>
        <strain evidence="10">Wuxi-XJTLU</strain>
    </source>
</reference>
<proteinExistence type="inferred from homology"/>
<name>A0A1V9XCS4_9ACAR</name>
<evidence type="ECO:0000259" key="9">
    <source>
        <dbReference type="PROSITE" id="PS50011"/>
    </source>
</evidence>
<dbReference type="OrthoDB" id="63267at2759"/>
<comment type="similarity">
    <text evidence="7">Belongs to the protein kinase superfamily.</text>
</comment>
<dbReference type="SUPFAM" id="SSF56112">
    <property type="entry name" value="Protein kinase-like (PK-like)"/>
    <property type="match status" value="1"/>
</dbReference>
<evidence type="ECO:0000256" key="8">
    <source>
        <dbReference type="SAM" id="MobiDB-lite"/>
    </source>
</evidence>
<dbReference type="STRING" id="418985.A0A1V9XCS4"/>
<keyword evidence="11" id="KW-1185">Reference proteome</keyword>
<gene>
    <name evidence="10" type="ORF">BIW11_01535</name>
</gene>
<dbReference type="AlphaFoldDB" id="A0A1V9XCS4"/>
<feature type="binding site" evidence="6">
    <location>
        <position position="104"/>
    </location>
    <ligand>
        <name>ATP</name>
        <dbReference type="ChEBI" id="CHEBI:30616"/>
    </ligand>
</feature>
<evidence type="ECO:0000256" key="6">
    <source>
        <dbReference type="PROSITE-ProRule" id="PRU10141"/>
    </source>
</evidence>
<dbReference type="InterPro" id="IPR011009">
    <property type="entry name" value="Kinase-like_dom_sf"/>
</dbReference>
<dbReference type="PROSITE" id="PS00107">
    <property type="entry name" value="PROTEIN_KINASE_ATP"/>
    <property type="match status" value="1"/>
</dbReference>
<dbReference type="InterPro" id="IPR008271">
    <property type="entry name" value="Ser/Thr_kinase_AS"/>
</dbReference>
<evidence type="ECO:0000313" key="11">
    <source>
        <dbReference type="Proteomes" id="UP000192247"/>
    </source>
</evidence>
<dbReference type="PANTHER" id="PTHR24353:SF37">
    <property type="entry name" value="CAMP-DEPENDENT PROTEIN KINASE CATALYTIC SUBUNIT PRKX"/>
    <property type="match status" value="1"/>
</dbReference>
<evidence type="ECO:0000256" key="5">
    <source>
        <dbReference type="ARBA" id="ARBA00022840"/>
    </source>
</evidence>
<keyword evidence="3 6" id="KW-0547">Nucleotide-binding</keyword>
<dbReference type="Gene3D" id="1.10.510.10">
    <property type="entry name" value="Transferase(Phosphotransferase) domain 1"/>
    <property type="match status" value="1"/>
</dbReference>
<sequence>MATVKPLGDRSISEDDGNRKIHKFDPKKCQEESCVSRQSEQKPESIYESLLRAKLTALQLNFNNLKIPSACLDDFEILGFLGEGGYGQVWQVKHKREMELYALKVQSKEKIMSNRNQLRRLINEKNIHSVLDHVFIVKLYYSFKDNACVYLALEYIPCGNLFQAKLHSGGFTEDKTRFFVSQVILALEYLHRSSIIYRDLKPENLLIDIKGFLKVADFGFAKRVTGLTYTFCGTDEYMAPEVLTKRGYEKGPDWWSVGILTYELLYKYSPFFSDTPERLYYRIKNDRVTFPAYIRVSGSARDIILRLLEKDTSDRLGLLIGGVDDVKRHEWFRSTDWLSLYVQKCSVPYKPKQFPAVYADMEKWPRSKELLYEKDFEKF</sequence>
<keyword evidence="1 7" id="KW-0723">Serine/threonine-protein kinase</keyword>
<dbReference type="FunFam" id="3.30.200.20:FF:000042">
    <property type="entry name" value="Aurora kinase A"/>
    <property type="match status" value="1"/>
</dbReference>
<evidence type="ECO:0000256" key="1">
    <source>
        <dbReference type="ARBA" id="ARBA00022527"/>
    </source>
</evidence>
<evidence type="ECO:0000256" key="4">
    <source>
        <dbReference type="ARBA" id="ARBA00022777"/>
    </source>
</evidence>
<dbReference type="Pfam" id="PF00069">
    <property type="entry name" value="Pkinase"/>
    <property type="match status" value="1"/>
</dbReference>
<feature type="region of interest" description="Disordered" evidence="8">
    <location>
        <begin position="1"/>
        <end position="24"/>
    </location>
</feature>
<dbReference type="GO" id="GO:0005524">
    <property type="term" value="F:ATP binding"/>
    <property type="evidence" value="ECO:0007669"/>
    <property type="project" value="UniProtKB-UniRule"/>
</dbReference>
<dbReference type="EMBL" id="MNPL01015130">
    <property type="protein sequence ID" value="OQR71226.1"/>
    <property type="molecule type" value="Genomic_DNA"/>
</dbReference>
<dbReference type="PANTHER" id="PTHR24353">
    <property type="entry name" value="CYCLIC NUCLEOTIDE-DEPENDENT PROTEIN KINASE"/>
    <property type="match status" value="1"/>
</dbReference>
<keyword evidence="4 10" id="KW-0418">Kinase</keyword>
<dbReference type="Proteomes" id="UP000192247">
    <property type="component" value="Unassembled WGS sequence"/>
</dbReference>
<dbReference type="SMART" id="SM00220">
    <property type="entry name" value="S_TKc"/>
    <property type="match status" value="1"/>
</dbReference>
<dbReference type="PROSITE" id="PS00108">
    <property type="entry name" value="PROTEIN_KINASE_ST"/>
    <property type="match status" value="1"/>
</dbReference>
<dbReference type="InterPro" id="IPR000719">
    <property type="entry name" value="Prot_kinase_dom"/>
</dbReference>
<dbReference type="PROSITE" id="PS50011">
    <property type="entry name" value="PROTEIN_KINASE_DOM"/>
    <property type="match status" value="1"/>
</dbReference>
<dbReference type="GO" id="GO:0004691">
    <property type="term" value="F:cAMP-dependent protein kinase activity"/>
    <property type="evidence" value="ECO:0007669"/>
    <property type="project" value="TreeGrafter"/>
</dbReference>
<evidence type="ECO:0000313" key="10">
    <source>
        <dbReference type="EMBL" id="OQR71226.1"/>
    </source>
</evidence>
<protein>
    <submittedName>
        <fullName evidence="10">cAMP-dependent protein kinase catalytic subunit alpha-like</fullName>
    </submittedName>
</protein>
<dbReference type="InParanoid" id="A0A1V9XCS4"/>
<feature type="domain" description="Protein kinase" evidence="9">
    <location>
        <begin position="75"/>
        <end position="332"/>
    </location>
</feature>
<comment type="caution">
    <text evidence="10">The sequence shown here is derived from an EMBL/GenBank/DDBJ whole genome shotgun (WGS) entry which is preliminary data.</text>
</comment>
<evidence type="ECO:0000256" key="3">
    <source>
        <dbReference type="ARBA" id="ARBA00022741"/>
    </source>
</evidence>
<dbReference type="FunFam" id="1.10.510.10:FF:000210">
    <property type="entry name" value="Non-specific serine/threonine protein kinase"/>
    <property type="match status" value="1"/>
</dbReference>
<dbReference type="InterPro" id="IPR017441">
    <property type="entry name" value="Protein_kinase_ATP_BS"/>
</dbReference>
<keyword evidence="2" id="KW-0808">Transferase</keyword>
<feature type="compositionally biased region" description="Basic and acidic residues" evidence="8">
    <location>
        <begin position="7"/>
        <end position="24"/>
    </location>
</feature>
<dbReference type="GO" id="GO:0005952">
    <property type="term" value="C:cAMP-dependent protein kinase complex"/>
    <property type="evidence" value="ECO:0007669"/>
    <property type="project" value="TreeGrafter"/>
</dbReference>
<evidence type="ECO:0000256" key="7">
    <source>
        <dbReference type="RuleBase" id="RU000304"/>
    </source>
</evidence>
<keyword evidence="5 6" id="KW-0067">ATP-binding</keyword>
<dbReference type="FunCoup" id="A0A1V9XCS4">
    <property type="interactions" value="774"/>
</dbReference>